<comment type="caution">
    <text evidence="1">The sequence shown here is derived from an EMBL/GenBank/DDBJ whole genome shotgun (WGS) entry which is preliminary data.</text>
</comment>
<accession>A0A699XEF0</accession>
<name>A0A699XEF0_TANCI</name>
<sequence>MDWYTKNALWIYWARGDDEVEVFDEESSYPDDENLTDKNEVAEFFKSKFEANS</sequence>
<dbReference type="EMBL" id="BKCJ011828678">
    <property type="protein sequence ID" value="GFD56368.1"/>
    <property type="molecule type" value="Genomic_DNA"/>
</dbReference>
<evidence type="ECO:0000313" key="1">
    <source>
        <dbReference type="EMBL" id="GFD56368.1"/>
    </source>
</evidence>
<reference evidence="1" key="1">
    <citation type="journal article" date="2019" name="Sci. Rep.">
        <title>Draft genome of Tanacetum cinerariifolium, the natural source of mosquito coil.</title>
        <authorList>
            <person name="Yamashiro T."/>
            <person name="Shiraishi A."/>
            <person name="Satake H."/>
            <person name="Nakayama K."/>
        </authorList>
    </citation>
    <scope>NUCLEOTIDE SEQUENCE</scope>
</reference>
<dbReference type="AlphaFoldDB" id="A0A699XEF0"/>
<proteinExistence type="predicted"/>
<feature type="non-terminal residue" evidence="1">
    <location>
        <position position="53"/>
    </location>
</feature>
<organism evidence="1">
    <name type="scientific">Tanacetum cinerariifolium</name>
    <name type="common">Dalmatian daisy</name>
    <name type="synonym">Chrysanthemum cinerariifolium</name>
    <dbReference type="NCBI Taxonomy" id="118510"/>
    <lineage>
        <taxon>Eukaryota</taxon>
        <taxon>Viridiplantae</taxon>
        <taxon>Streptophyta</taxon>
        <taxon>Embryophyta</taxon>
        <taxon>Tracheophyta</taxon>
        <taxon>Spermatophyta</taxon>
        <taxon>Magnoliopsida</taxon>
        <taxon>eudicotyledons</taxon>
        <taxon>Gunneridae</taxon>
        <taxon>Pentapetalae</taxon>
        <taxon>asterids</taxon>
        <taxon>campanulids</taxon>
        <taxon>Asterales</taxon>
        <taxon>Asteraceae</taxon>
        <taxon>Asteroideae</taxon>
        <taxon>Anthemideae</taxon>
        <taxon>Anthemidinae</taxon>
        <taxon>Tanacetum</taxon>
    </lineage>
</organism>
<protein>
    <submittedName>
        <fullName evidence="1">Uncharacterized protein</fullName>
    </submittedName>
</protein>
<gene>
    <name evidence="1" type="ORF">Tci_928337</name>
</gene>